<sequence>FNTMSASGQKLKVAAIQAEPAWNDLEGGVTKSIALIEQAAAQGAQVVGFPEVFIPGYPWSIWAQNPIDNGKFMDEYFRNSLAKDSPEMKRICAAVREAGVFVVLGYSERYRGTLYIAQSFIDENGVIVHHRRKIKPTHVERAYWGDGQGESLQSVVPSSKLPDVRVGGLNCWEHTQTLLRYYEYEQDVDVHIASWPPLWPTPKKDGKPDPAWPSHITDEMCLRFSQIVSLEGACFVAVATQVLTKESLKRCRVDQFEYATNHPTHGGGFSMIYNPWGEELVERLDPSEEGILIAEVDLSLKRLAKQNLDVVGHYCRPDQLSLRVNKYPARAVHYASEP</sequence>
<reference evidence="1" key="2">
    <citation type="submission" date="2021-10" db="EMBL/GenBank/DDBJ databases">
        <authorList>
            <person name="Piombo E."/>
        </authorList>
    </citation>
    <scope>NUCLEOTIDE SEQUENCE</scope>
</reference>
<gene>
    <name evidence="1" type="ORF">CRV2_00019322</name>
</gene>
<dbReference type="Proteomes" id="UP000836387">
    <property type="component" value="Unassembled WGS sequence"/>
</dbReference>
<accession>A0ACA9UIJ1</accession>
<evidence type="ECO:0000313" key="2">
    <source>
        <dbReference type="Proteomes" id="UP000836387"/>
    </source>
</evidence>
<reference evidence="1" key="1">
    <citation type="submission" date="2020-04" db="EMBL/GenBank/DDBJ databases">
        <authorList>
            <person name="Broberg M."/>
        </authorList>
    </citation>
    <scope>NUCLEOTIDE SEQUENCE</scope>
</reference>
<feature type="non-terminal residue" evidence="1">
    <location>
        <position position="1"/>
    </location>
</feature>
<organism evidence="1 2">
    <name type="scientific">Clonostachys rosea f. rosea IK726</name>
    <dbReference type="NCBI Taxonomy" id="1349383"/>
    <lineage>
        <taxon>Eukaryota</taxon>
        <taxon>Fungi</taxon>
        <taxon>Dikarya</taxon>
        <taxon>Ascomycota</taxon>
        <taxon>Pezizomycotina</taxon>
        <taxon>Sordariomycetes</taxon>
        <taxon>Hypocreomycetidae</taxon>
        <taxon>Hypocreales</taxon>
        <taxon>Bionectriaceae</taxon>
        <taxon>Clonostachys</taxon>
    </lineage>
</organism>
<proteinExistence type="predicted"/>
<dbReference type="EMBL" id="CADEHS020000509">
    <property type="protein sequence ID" value="CAG9952874.1"/>
    <property type="molecule type" value="Genomic_DNA"/>
</dbReference>
<protein>
    <submittedName>
        <fullName evidence="1">Uncharacterized protein</fullName>
    </submittedName>
</protein>
<evidence type="ECO:0000313" key="1">
    <source>
        <dbReference type="EMBL" id="CAG9952874.1"/>
    </source>
</evidence>
<comment type="caution">
    <text evidence="1">The sequence shown here is derived from an EMBL/GenBank/DDBJ whole genome shotgun (WGS) entry which is preliminary data.</text>
</comment>
<name>A0ACA9UIJ1_BIOOC</name>
<keyword evidence="2" id="KW-1185">Reference proteome</keyword>